<sequence>MCGISNNPKDVFIYENAGIHKEVLSPIKFYDICKAKRLGYKHIIIKKDSSTIQKMNILNNLHLLTQNETIYCNILGVHNILRCDGMIGLSKGNISLALRNLNGYSIPLSSLDFDITDSGENLFEVYLVASKKINEKKYSCINLQKIDIEKLPYGIKELLNIKDNVHS</sequence>
<feature type="domain" description="Phage-Barnase-EndoU-ColicinE5/D-RelE like nuclease 4" evidence="1">
    <location>
        <begin position="18"/>
        <end position="146"/>
    </location>
</feature>
<dbReference type="EMBL" id="QJKH01000002">
    <property type="protein sequence ID" value="PXX81041.1"/>
    <property type="molecule type" value="Genomic_DNA"/>
</dbReference>
<dbReference type="Proteomes" id="UP000247612">
    <property type="component" value="Unassembled WGS sequence"/>
</dbReference>
<dbReference type="Pfam" id="PF18813">
    <property type="entry name" value="PBECR4"/>
    <property type="match status" value="1"/>
</dbReference>
<evidence type="ECO:0000259" key="1">
    <source>
        <dbReference type="Pfam" id="PF18813"/>
    </source>
</evidence>
<dbReference type="AlphaFoldDB" id="A0A318KT85"/>
<gene>
    <name evidence="2" type="ORF">DES51_102160</name>
</gene>
<reference evidence="2 3" key="1">
    <citation type="submission" date="2018-05" db="EMBL/GenBank/DDBJ databases">
        <title>Genomic Encyclopedia of Type Strains, Phase IV (KMG-IV): sequencing the most valuable type-strain genomes for metagenomic binning, comparative biology and taxonomic classification.</title>
        <authorList>
            <person name="Goeker M."/>
        </authorList>
    </citation>
    <scope>NUCLEOTIDE SEQUENCE [LARGE SCALE GENOMIC DNA]</scope>
    <source>
        <strain evidence="2 3">JC118</strain>
    </source>
</reference>
<name>A0A318KT85_9FIRM</name>
<accession>A0A318KT85</accession>
<keyword evidence="3" id="KW-1185">Reference proteome</keyword>
<proteinExistence type="predicted"/>
<protein>
    <recommendedName>
        <fullName evidence="1">Phage-Barnase-EndoU-ColicinE5/D-RelE like nuclease 4 domain-containing protein</fullName>
    </recommendedName>
</protein>
<evidence type="ECO:0000313" key="2">
    <source>
        <dbReference type="EMBL" id="PXX81041.1"/>
    </source>
</evidence>
<dbReference type="InterPro" id="IPR041420">
    <property type="entry name" value="PBECR4"/>
</dbReference>
<evidence type="ECO:0000313" key="3">
    <source>
        <dbReference type="Proteomes" id="UP000247612"/>
    </source>
</evidence>
<comment type="caution">
    <text evidence="2">The sequence shown here is derived from an EMBL/GenBank/DDBJ whole genome shotgun (WGS) entry which is preliminary data.</text>
</comment>
<organism evidence="2 3">
    <name type="scientific">Dielma fastidiosa</name>
    <dbReference type="NCBI Taxonomy" id="1034346"/>
    <lineage>
        <taxon>Bacteria</taxon>
        <taxon>Bacillati</taxon>
        <taxon>Bacillota</taxon>
        <taxon>Erysipelotrichia</taxon>
        <taxon>Erysipelotrichales</taxon>
        <taxon>Erysipelotrichaceae</taxon>
        <taxon>Dielma</taxon>
    </lineage>
</organism>